<evidence type="ECO:0000313" key="2">
    <source>
        <dbReference type="Proteomes" id="UP001163324"/>
    </source>
</evidence>
<dbReference type="EMBL" id="CM047940">
    <property type="protein sequence ID" value="KAI9903691.1"/>
    <property type="molecule type" value="Genomic_DNA"/>
</dbReference>
<keyword evidence="2" id="KW-1185">Reference proteome</keyword>
<evidence type="ECO:0000313" key="1">
    <source>
        <dbReference type="EMBL" id="KAI9903691.1"/>
    </source>
</evidence>
<sequence>MIPGAKFQALAAAILSLGRLTPPSNAQKGLIPSECFTRAFPGVNKKFASDDGTPFNSTCNGILSAKCQDVLRKLSTLTANSCPNLFAASGEGAELREACGGMAPNLGLTLKLPGRLDGTSTQCPVERYPNLEVPRGYETVTLFTQDIVTEDVDFLEAYDAHSREPIPVLLQLKPAGEDHFKALLGCLPTDQHIADGSRKPEGKFPHGKLGNEDESEAASWVPSSLALAAAVALAL</sequence>
<proteinExistence type="predicted"/>
<accession>A0ACC0VBA4</accession>
<reference evidence="1" key="1">
    <citation type="submission" date="2022-10" db="EMBL/GenBank/DDBJ databases">
        <title>Complete Genome of Trichothecium roseum strain YXFP-22015, a Plant Pathogen Isolated from Citrus.</title>
        <authorList>
            <person name="Wang Y."/>
            <person name="Zhu L."/>
        </authorList>
    </citation>
    <scope>NUCLEOTIDE SEQUENCE</scope>
    <source>
        <strain evidence="1">YXFP-22015</strain>
    </source>
</reference>
<name>A0ACC0VBA4_9HYPO</name>
<organism evidence="1 2">
    <name type="scientific">Trichothecium roseum</name>
    <dbReference type="NCBI Taxonomy" id="47278"/>
    <lineage>
        <taxon>Eukaryota</taxon>
        <taxon>Fungi</taxon>
        <taxon>Dikarya</taxon>
        <taxon>Ascomycota</taxon>
        <taxon>Pezizomycotina</taxon>
        <taxon>Sordariomycetes</taxon>
        <taxon>Hypocreomycetidae</taxon>
        <taxon>Hypocreales</taxon>
        <taxon>Hypocreales incertae sedis</taxon>
        <taxon>Trichothecium</taxon>
    </lineage>
</organism>
<dbReference type="Proteomes" id="UP001163324">
    <property type="component" value="Chromosome 1"/>
</dbReference>
<comment type="caution">
    <text evidence="1">The sequence shown here is derived from an EMBL/GenBank/DDBJ whole genome shotgun (WGS) entry which is preliminary data.</text>
</comment>
<gene>
    <name evidence="1" type="ORF">N3K66_000220</name>
</gene>
<protein>
    <submittedName>
        <fullName evidence="1">Uncharacterized protein</fullName>
    </submittedName>
</protein>